<dbReference type="PANTHER" id="PTHR12829:SF4">
    <property type="entry name" value="N(6)-ADENINE-SPECIFIC METHYLTRANSFERASE METTL4"/>
    <property type="match status" value="1"/>
</dbReference>
<keyword evidence="4" id="KW-1185">Reference proteome</keyword>
<sequence length="356" mass="40306">MAIRGSPILWQGEDSRVTLLDIPRSISAAQGTAERPCQDLLMSTEPLKAPYVAVEPKSERAKQNLQQNTVDENLHKIYRDILSSVLESIRQTHFGPWAHKRPFITNQGTVRHSKKRKLDSQDVPATGDTESEKGEPRSADTPLQDELPVTNNSLQLIHQAHDEPHTPEEICQICAPEDPRFRTNCNPVTLTIHPTKQNGHSAQDTLRLPPYSSCYIGDCAKTSRAFHTAIRHQANEHETRRHFDFILLDPPWPNRSVKRTYQTPGAGYDISGSLDDVYDLLMKMDLDMLMADECLVGVWITNKQAVRELVLGKDGVFDQWGVELVEEWIWLKTTLHGVPVTPIDSAWRKPYEGRGL</sequence>
<protein>
    <recommendedName>
        <fullName evidence="5">MT-A70-domain-containing protein</fullName>
    </recommendedName>
</protein>
<evidence type="ECO:0008006" key="5">
    <source>
        <dbReference type="Google" id="ProtNLM"/>
    </source>
</evidence>
<evidence type="ECO:0000313" key="4">
    <source>
        <dbReference type="Proteomes" id="UP001305779"/>
    </source>
</evidence>
<dbReference type="EMBL" id="JAXOVC010000013">
    <property type="protein sequence ID" value="KAK4494784.1"/>
    <property type="molecule type" value="Genomic_DNA"/>
</dbReference>
<reference evidence="3 4" key="1">
    <citation type="journal article" date="2023" name="G3 (Bethesda)">
        <title>A chromosome-level genome assembly of Zasmidium syzygii isolated from banana leaves.</title>
        <authorList>
            <person name="van Westerhoven A.C."/>
            <person name="Mehrabi R."/>
            <person name="Talebi R."/>
            <person name="Steentjes M.B.F."/>
            <person name="Corcolon B."/>
            <person name="Chong P.A."/>
            <person name="Kema G.H.J."/>
            <person name="Seidl M.F."/>
        </authorList>
    </citation>
    <scope>NUCLEOTIDE SEQUENCE [LARGE SCALE GENOMIC DNA]</scope>
    <source>
        <strain evidence="3 4">P124</strain>
    </source>
</reference>
<dbReference type="PANTHER" id="PTHR12829">
    <property type="entry name" value="N6-ADENOSINE-METHYLTRANSFERASE"/>
    <property type="match status" value="1"/>
</dbReference>
<dbReference type="InterPro" id="IPR007757">
    <property type="entry name" value="MT-A70-like"/>
</dbReference>
<feature type="region of interest" description="Disordered" evidence="2">
    <location>
        <begin position="105"/>
        <end position="147"/>
    </location>
</feature>
<dbReference type="PROSITE" id="PS51143">
    <property type="entry name" value="MT_A70"/>
    <property type="match status" value="1"/>
</dbReference>
<proteinExistence type="inferred from homology"/>
<comment type="caution">
    <text evidence="3">The sequence shown here is derived from an EMBL/GenBank/DDBJ whole genome shotgun (WGS) entry which is preliminary data.</text>
</comment>
<dbReference type="Pfam" id="PF05063">
    <property type="entry name" value="MT-A70"/>
    <property type="match status" value="1"/>
</dbReference>
<dbReference type="InterPro" id="IPR002052">
    <property type="entry name" value="DNA_methylase_N6_adenine_CS"/>
</dbReference>
<accession>A0ABR0E049</accession>
<dbReference type="SUPFAM" id="SSF53335">
    <property type="entry name" value="S-adenosyl-L-methionine-dependent methyltransferases"/>
    <property type="match status" value="1"/>
</dbReference>
<comment type="similarity">
    <text evidence="1">Belongs to the MT-A70-like family.</text>
</comment>
<evidence type="ECO:0000256" key="2">
    <source>
        <dbReference type="SAM" id="MobiDB-lite"/>
    </source>
</evidence>
<dbReference type="Proteomes" id="UP001305779">
    <property type="component" value="Unassembled WGS sequence"/>
</dbReference>
<name>A0ABR0E049_ZASCE</name>
<evidence type="ECO:0000256" key="1">
    <source>
        <dbReference type="PROSITE-ProRule" id="PRU00489"/>
    </source>
</evidence>
<evidence type="ECO:0000313" key="3">
    <source>
        <dbReference type="EMBL" id="KAK4494784.1"/>
    </source>
</evidence>
<organism evidence="3 4">
    <name type="scientific">Zasmidium cellare</name>
    <name type="common">Wine cellar mold</name>
    <name type="synonym">Racodium cellare</name>
    <dbReference type="NCBI Taxonomy" id="395010"/>
    <lineage>
        <taxon>Eukaryota</taxon>
        <taxon>Fungi</taxon>
        <taxon>Dikarya</taxon>
        <taxon>Ascomycota</taxon>
        <taxon>Pezizomycotina</taxon>
        <taxon>Dothideomycetes</taxon>
        <taxon>Dothideomycetidae</taxon>
        <taxon>Mycosphaerellales</taxon>
        <taxon>Mycosphaerellaceae</taxon>
        <taxon>Zasmidium</taxon>
    </lineage>
</organism>
<dbReference type="PROSITE" id="PS00092">
    <property type="entry name" value="N6_MTASE"/>
    <property type="match status" value="1"/>
</dbReference>
<dbReference type="InterPro" id="IPR029063">
    <property type="entry name" value="SAM-dependent_MTases_sf"/>
</dbReference>
<gene>
    <name evidence="3" type="ORF">PRZ48_014140</name>
</gene>